<dbReference type="NCBIfam" id="TIGR00236">
    <property type="entry name" value="wecB"/>
    <property type="match status" value="1"/>
</dbReference>
<comment type="similarity">
    <text evidence="1">Belongs to the UDP-N-acetylglucosamine 2-epimerase family.</text>
</comment>
<evidence type="ECO:0000256" key="1">
    <source>
        <dbReference type="RuleBase" id="RU003513"/>
    </source>
</evidence>
<evidence type="ECO:0000313" key="3">
    <source>
        <dbReference type="EMBL" id="NHZ92138.1"/>
    </source>
</evidence>
<dbReference type="SUPFAM" id="SSF53756">
    <property type="entry name" value="UDP-Glycosyltransferase/glycogen phosphorylase"/>
    <property type="match status" value="1"/>
</dbReference>
<organism evidence="3 4">
    <name type="scientific">Massilia mucilaginosa</name>
    <dbReference type="NCBI Taxonomy" id="2609282"/>
    <lineage>
        <taxon>Bacteria</taxon>
        <taxon>Pseudomonadati</taxon>
        <taxon>Pseudomonadota</taxon>
        <taxon>Betaproteobacteria</taxon>
        <taxon>Burkholderiales</taxon>
        <taxon>Oxalobacteraceae</taxon>
        <taxon>Telluria group</taxon>
        <taxon>Massilia</taxon>
    </lineage>
</organism>
<accession>A0ABX0NYT4</accession>
<dbReference type="Pfam" id="PF02350">
    <property type="entry name" value="Epimerase_2"/>
    <property type="match status" value="1"/>
</dbReference>
<protein>
    <submittedName>
        <fullName evidence="3">UDP-N-acetylglucosamine 2-epimerase (Non-hydrolyzing)</fullName>
        <ecNumber evidence="3">5.1.3.14</ecNumber>
    </submittedName>
</protein>
<evidence type="ECO:0000259" key="2">
    <source>
        <dbReference type="Pfam" id="PF02350"/>
    </source>
</evidence>
<dbReference type="GO" id="GO:0008761">
    <property type="term" value="F:UDP-N-acetylglucosamine 2-epimerase activity"/>
    <property type="evidence" value="ECO:0007669"/>
    <property type="project" value="UniProtKB-EC"/>
</dbReference>
<dbReference type="Gene3D" id="3.40.50.2000">
    <property type="entry name" value="Glycogen Phosphorylase B"/>
    <property type="match status" value="2"/>
</dbReference>
<feature type="domain" description="UDP-N-acetylglucosamine 2-epimerase" evidence="2">
    <location>
        <begin position="22"/>
        <end position="364"/>
    </location>
</feature>
<dbReference type="EMBL" id="WHJH01000040">
    <property type="protein sequence ID" value="NHZ92138.1"/>
    <property type="molecule type" value="Genomic_DNA"/>
</dbReference>
<gene>
    <name evidence="3" type="ORF">F2P45_24485</name>
</gene>
<dbReference type="Proteomes" id="UP000609726">
    <property type="component" value="Unassembled WGS sequence"/>
</dbReference>
<dbReference type="InterPro" id="IPR003331">
    <property type="entry name" value="UDP_GlcNAc_Epimerase_2_dom"/>
</dbReference>
<dbReference type="CDD" id="cd03786">
    <property type="entry name" value="GTB_UDP-GlcNAc_2-Epimerase"/>
    <property type="match status" value="1"/>
</dbReference>
<dbReference type="PANTHER" id="PTHR43174">
    <property type="entry name" value="UDP-N-ACETYLGLUCOSAMINE 2-EPIMERASE"/>
    <property type="match status" value="1"/>
</dbReference>
<evidence type="ECO:0000313" key="4">
    <source>
        <dbReference type="Proteomes" id="UP000609726"/>
    </source>
</evidence>
<proteinExistence type="inferred from homology"/>
<dbReference type="RefSeq" id="WP_166880792.1">
    <property type="nucleotide sequence ID" value="NZ_WHJH01000040.1"/>
</dbReference>
<name>A0ABX0NYT4_9BURK</name>
<dbReference type="InterPro" id="IPR029767">
    <property type="entry name" value="WecB-like"/>
</dbReference>
<dbReference type="EC" id="5.1.3.14" evidence="3"/>
<keyword evidence="4" id="KW-1185">Reference proteome</keyword>
<dbReference type="PANTHER" id="PTHR43174:SF1">
    <property type="entry name" value="UDP-N-ACETYLGLUCOSAMINE 2-EPIMERASE"/>
    <property type="match status" value="1"/>
</dbReference>
<reference evidence="3 4" key="1">
    <citation type="submission" date="2019-10" db="EMBL/GenBank/DDBJ databases">
        <title>Taxonomy of Antarctic Massilia spp.: description of Massilia rubra sp. nov., Massilia aquatica sp. nov., Massilia mucilaginosa sp. nov., Massilia frigida sp. nov. isolated from streams, lakes and regoliths.</title>
        <authorList>
            <person name="Holochova P."/>
            <person name="Sedlacek I."/>
            <person name="Kralova S."/>
            <person name="Maslanova I."/>
            <person name="Busse H.-J."/>
            <person name="Stankova E."/>
            <person name="Vrbovska V."/>
            <person name="Kovarovic V."/>
            <person name="Bartak M."/>
            <person name="Svec P."/>
            <person name="Pantucek R."/>
        </authorList>
    </citation>
    <scope>NUCLEOTIDE SEQUENCE [LARGE SCALE GENOMIC DNA]</scope>
    <source>
        <strain evidence="3 4">CCM 8733</strain>
    </source>
</reference>
<keyword evidence="1 3" id="KW-0413">Isomerase</keyword>
<comment type="caution">
    <text evidence="3">The sequence shown here is derived from an EMBL/GenBank/DDBJ whole genome shotgun (WGS) entry which is preliminary data.</text>
</comment>
<sequence length="374" mass="40411">MPLIYLVAGARPNFMKIAPIVRALQQQDALTFKIIHTGQHYDREMNDVFFEELGIPQPDIFMGAGGGSHAQQTAKIMVAFEELCQAERPAAVLVVGDVNSTLACSIAAKKLNIPVAHVEAGLRSGDMTMPEEINRLVTDSISDWFFVTEPSAVSHLQREGKAESAIHYVGHVMVDNVLFQADKLGTADTSAYETSAIKAARSANGARYGVVTLHRPSNVDDAAMMTTLAGALREIAQELPLIFPVHPRTRANLDSFGIDLGPNVTLVGPQAYMAFLNLWKDAAVVLTDSGGLQEETTALGVPCITIRENTERPVTVDEGSNVLVGTDPARIVAEARKVLRGEGKQGRRPHLWDGKAAERIVAVLTKELATKELA</sequence>